<evidence type="ECO:0000259" key="2">
    <source>
        <dbReference type="SMART" id="SM00642"/>
    </source>
</evidence>
<proteinExistence type="predicted"/>
<dbReference type="InterPro" id="IPR017853">
    <property type="entry name" value="GH"/>
</dbReference>
<dbReference type="PANTHER" id="PTHR47786:SF2">
    <property type="entry name" value="GLYCOSYL HYDROLASE FAMILY 13 CATALYTIC DOMAIN-CONTAINING PROTEIN"/>
    <property type="match status" value="1"/>
</dbReference>
<dbReference type="Gene3D" id="3.20.20.80">
    <property type="entry name" value="Glycosidases"/>
    <property type="match status" value="1"/>
</dbReference>
<reference evidence="3" key="1">
    <citation type="submission" date="2022-08" db="EMBL/GenBank/DDBJ databases">
        <title>Draft genome sequencing of Roseisolibacter agri AW1220.</title>
        <authorList>
            <person name="Tobiishi Y."/>
            <person name="Tonouchi A."/>
        </authorList>
    </citation>
    <scope>NUCLEOTIDE SEQUENCE</scope>
    <source>
        <strain evidence="3">AW1220</strain>
    </source>
</reference>
<protein>
    <submittedName>
        <fullName evidence="3">Alpha-amylase</fullName>
    </submittedName>
</protein>
<dbReference type="InterPro" id="IPR013780">
    <property type="entry name" value="Glyco_hydro_b"/>
</dbReference>
<dbReference type="Pfam" id="PF00128">
    <property type="entry name" value="Alpha-amylase"/>
    <property type="match status" value="1"/>
</dbReference>
<name>A0AA37PZX6_9BACT</name>
<organism evidence="3 4">
    <name type="scientific">Roseisolibacter agri</name>
    <dbReference type="NCBI Taxonomy" id="2014610"/>
    <lineage>
        <taxon>Bacteria</taxon>
        <taxon>Pseudomonadati</taxon>
        <taxon>Gemmatimonadota</taxon>
        <taxon>Gemmatimonadia</taxon>
        <taxon>Gemmatimonadales</taxon>
        <taxon>Gemmatimonadaceae</taxon>
        <taxon>Roseisolibacter</taxon>
    </lineage>
</organism>
<dbReference type="InterPro" id="IPR006048">
    <property type="entry name" value="A-amylase/branching_C"/>
</dbReference>
<dbReference type="InterPro" id="IPR006047">
    <property type="entry name" value="GH13_cat_dom"/>
</dbReference>
<gene>
    <name evidence="3" type="ORF">rosag_04420</name>
</gene>
<feature type="chain" id="PRO_5041330906" evidence="1">
    <location>
        <begin position="23"/>
        <end position="471"/>
    </location>
</feature>
<evidence type="ECO:0000313" key="4">
    <source>
        <dbReference type="Proteomes" id="UP001161325"/>
    </source>
</evidence>
<dbReference type="Gene3D" id="2.60.40.1180">
    <property type="entry name" value="Golgi alpha-mannosidase II"/>
    <property type="match status" value="1"/>
</dbReference>
<dbReference type="CDD" id="cd11313">
    <property type="entry name" value="AmyAc_arch_bac_AmyA"/>
    <property type="match status" value="1"/>
</dbReference>
<feature type="signal peptide" evidence="1">
    <location>
        <begin position="1"/>
        <end position="22"/>
    </location>
</feature>
<dbReference type="PROSITE" id="PS51257">
    <property type="entry name" value="PROKAR_LIPOPROTEIN"/>
    <property type="match status" value="1"/>
</dbReference>
<dbReference type="SMART" id="SM00642">
    <property type="entry name" value="Aamy"/>
    <property type="match status" value="1"/>
</dbReference>
<dbReference type="GO" id="GO:0005975">
    <property type="term" value="P:carbohydrate metabolic process"/>
    <property type="evidence" value="ECO:0007669"/>
    <property type="project" value="InterPro"/>
</dbReference>
<dbReference type="RefSeq" id="WP_284348375.1">
    <property type="nucleotide sequence ID" value="NZ_BRXS01000001.1"/>
</dbReference>
<dbReference type="AlphaFoldDB" id="A0AA37PZX6"/>
<dbReference type="Proteomes" id="UP001161325">
    <property type="component" value="Unassembled WGS sequence"/>
</dbReference>
<keyword evidence="1" id="KW-0732">Signal</keyword>
<dbReference type="SUPFAM" id="SSF51011">
    <property type="entry name" value="Glycosyl hydrolase domain"/>
    <property type="match status" value="1"/>
</dbReference>
<comment type="caution">
    <text evidence="3">The sequence shown here is derived from an EMBL/GenBank/DDBJ whole genome shotgun (WGS) entry which is preliminary data.</text>
</comment>
<dbReference type="GO" id="GO:0003824">
    <property type="term" value="F:catalytic activity"/>
    <property type="evidence" value="ECO:0007669"/>
    <property type="project" value="InterPro"/>
</dbReference>
<sequence length="471" mass="51872">MRSLTLALAAALALVACGGPPAADVRDSAAATPAPGATPAVTSVAHPEWTRTASIYEVNVRQFTPEGTIAALQRHLPRLDSLGVDILWLMPVQPIGKKNRKGPLGSYYSIADYRAINPEFGTTADMRALVDAAHAQGLKVILDWVPNHTAFDHPWITQHPDWYVKNPDGTISNARDNEGRPTDWTDVAELDYTKPAMRQAMLADMRYWIDSMKVDGFRCDVAGGVPDDFWAEARQALQAAKPDVFLLAEAESPKAHAAFDMTYGWELHHLLNELAKGKKPTSALDAYLAKQDSAYPREAMRMYFTSNHDENSWQGTEFERMKANHLPAFVLAATMQNGMPLVYTGQEVSMNKRLRFFEKDTVNWSGPSLAGFYRRMLALKDSQPALANGGWGGRQVALQTNGGDRVYAFTRTQGENTVLVAVNFGDAAANVTYEGLPQPGAYTDWFDRKRAELAASGSLTIPAHGYRVLVR</sequence>
<dbReference type="GO" id="GO:0043169">
    <property type="term" value="F:cation binding"/>
    <property type="evidence" value="ECO:0007669"/>
    <property type="project" value="InterPro"/>
</dbReference>
<feature type="domain" description="Glycosyl hydrolase family 13 catalytic" evidence="2">
    <location>
        <begin position="57"/>
        <end position="380"/>
    </location>
</feature>
<dbReference type="SUPFAM" id="SSF51445">
    <property type="entry name" value="(Trans)glycosidases"/>
    <property type="match status" value="1"/>
</dbReference>
<dbReference type="PANTHER" id="PTHR47786">
    <property type="entry name" value="ALPHA-1,4-GLUCAN:MALTOSE-1-PHOSPHATE MALTOSYLTRANSFERASE"/>
    <property type="match status" value="1"/>
</dbReference>
<dbReference type="EMBL" id="BRXS01000001">
    <property type="protein sequence ID" value="GLC23929.1"/>
    <property type="molecule type" value="Genomic_DNA"/>
</dbReference>
<keyword evidence="4" id="KW-1185">Reference proteome</keyword>
<evidence type="ECO:0000313" key="3">
    <source>
        <dbReference type="EMBL" id="GLC23929.1"/>
    </source>
</evidence>
<dbReference type="Pfam" id="PF02806">
    <property type="entry name" value="Alpha-amylase_C"/>
    <property type="match status" value="1"/>
</dbReference>
<evidence type="ECO:0000256" key="1">
    <source>
        <dbReference type="SAM" id="SignalP"/>
    </source>
</evidence>
<accession>A0AA37PZX6</accession>